<dbReference type="RefSeq" id="XP_007515355.1">
    <property type="nucleotide sequence ID" value="XM_007515293.1"/>
</dbReference>
<name>K8E9E2_9CHLO</name>
<dbReference type="AlphaFoldDB" id="K8E9E2"/>
<reference evidence="1 2" key="1">
    <citation type="submission" date="2011-10" db="EMBL/GenBank/DDBJ databases">
        <authorList>
            <person name="Genoscope - CEA"/>
        </authorList>
    </citation>
    <scope>NUCLEOTIDE SEQUENCE [LARGE SCALE GENOMIC DNA]</scope>
    <source>
        <strain evidence="1 2">RCC 1105</strain>
    </source>
</reference>
<dbReference type="OrthoDB" id="10477428at2759"/>
<keyword evidence="2" id="KW-1185">Reference proteome</keyword>
<protein>
    <submittedName>
        <fullName evidence="1">Uncharacterized protein</fullName>
    </submittedName>
</protein>
<dbReference type="Proteomes" id="UP000198341">
    <property type="component" value="Chromosome 1"/>
</dbReference>
<dbReference type="GeneID" id="19018266"/>
<dbReference type="EMBL" id="FO082278">
    <property type="protein sequence ID" value="CCO14234.1"/>
    <property type="molecule type" value="Genomic_DNA"/>
</dbReference>
<dbReference type="KEGG" id="bpg:Bathy01g05310"/>
<gene>
    <name evidence="1" type="ORF">Bathy01g05310</name>
</gene>
<accession>K8E9E2</accession>
<sequence>MKSSTPLLLDALKRRSERHRMESHVILSPVFEVLSLDFCQNKKESQKRSRRKSNEHLNLAVAELQRIIKSQLVSRKDAMAMLLFIWANCDGYEQNFFPTKSEYDDGVDALLKRFRVSTEAFVHVVLSCDLLHEFKLALEDANDTYLNERMASAVFSLAQNEASGQIVDIIEKQKTDGGDGKYRTPFLQNNTIRRLEMHKYVGEMNNNDDGNSFNNSSHFEGVVEKEMVKVMNRINYEKQMSVKEAVQFSRSLLPLKLSYPAKFTQLLLHYAAENSSNMPLILSAAYNSPGLIELEFFIRAFRELVATKPHLLTTLNTFIASLFNEDMARMHTDGNGNYDSSLFDPREGILYVVFPLLHSSNESGILEFAIHLLRDITINDTQFDYTLVFRTYPGSILLSLASVVNSRNADDGCSERVRELASSTLSVYVDRFGQLAKEKRIHLTKHALGSIEKLSSVAVSHLDWDTRLRIEPVLKYGRRKHGSVSEKPPPSLNCKFDSVTLWIKKVLEDIFCISRSGDEALSRVLRLLFPFEREVLEEREEFDSNIDACLIQFRSILVEVSVKYRDHLKLALLWASSEVFPRCTFSEIRRIIFGLFPKLLPQFLNTFDVSVRAYEDEIATDGIALDLFVKVIETTQNTIDFEILTRQLANIVSSSPRESFAFQLLGFRNLCSALSIVSMSSRGGSKSRAEGALSAAAFDILAKVVTSSESEENKRKKLEEMLEVLPKPALPYIVKQIKLEISKL</sequence>
<organism evidence="1 2">
    <name type="scientific">Bathycoccus prasinos</name>
    <dbReference type="NCBI Taxonomy" id="41875"/>
    <lineage>
        <taxon>Eukaryota</taxon>
        <taxon>Viridiplantae</taxon>
        <taxon>Chlorophyta</taxon>
        <taxon>Mamiellophyceae</taxon>
        <taxon>Mamiellales</taxon>
        <taxon>Bathycoccaceae</taxon>
        <taxon>Bathycoccus</taxon>
    </lineage>
</organism>
<proteinExistence type="predicted"/>
<evidence type="ECO:0000313" key="1">
    <source>
        <dbReference type="EMBL" id="CCO14234.1"/>
    </source>
</evidence>
<evidence type="ECO:0000313" key="2">
    <source>
        <dbReference type="Proteomes" id="UP000198341"/>
    </source>
</evidence>